<dbReference type="Proteomes" id="UP000201873">
    <property type="component" value="Segment"/>
</dbReference>
<dbReference type="GeneID" id="29057739"/>
<organism evidence="1 2">
    <name type="scientific">Skunkpox virus</name>
    <dbReference type="NCBI Taxonomy" id="160796"/>
    <lineage>
        <taxon>Viruses</taxon>
        <taxon>Varidnaviria</taxon>
        <taxon>Bamfordvirae</taxon>
        <taxon>Nucleocytoviricota</taxon>
        <taxon>Pokkesviricetes</taxon>
        <taxon>Chitovirales</taxon>
        <taxon>Poxviridae</taxon>
        <taxon>Chordopoxvirinae</taxon>
        <taxon>Orthopoxvirus</taxon>
        <taxon>Orthopoxvirus skunkpox</taxon>
    </lineage>
</organism>
<dbReference type="KEGG" id="vg:29057739"/>
<evidence type="ECO:0000313" key="2">
    <source>
        <dbReference type="Proteomes" id="UP000201873"/>
    </source>
</evidence>
<protein>
    <submittedName>
        <fullName evidence="1">Chemokine binding protein</fullName>
    </submittedName>
</protein>
<dbReference type="InterPro" id="IPR003184">
    <property type="entry name" value="Orthopox_35kDa"/>
</dbReference>
<dbReference type="InterPro" id="IPR036540">
    <property type="entry name" value="Pox_vCCI-like_sf"/>
</dbReference>
<keyword evidence="2" id="KW-1185">Reference proteome</keyword>
<proteinExistence type="predicted"/>
<dbReference type="SUPFAM" id="SSF49889">
    <property type="entry name" value="Soluble secreted chemokine inhibitor, VCCI"/>
    <property type="match status" value="1"/>
</dbReference>
<name>A0A1C9KBY9_9POXV</name>
<dbReference type="Gene3D" id="2.60.240.10">
    <property type="entry name" value="Major secreted virus protein"/>
    <property type="match status" value="1"/>
</dbReference>
<gene>
    <name evidence="1" type="ORF">SKPV-WA-161</name>
</gene>
<dbReference type="EMBL" id="KU749310">
    <property type="protein sequence ID" value="AOP31640.1"/>
    <property type="molecule type" value="Genomic_DNA"/>
</dbReference>
<evidence type="ECO:0000313" key="1">
    <source>
        <dbReference type="EMBL" id="AOP31640.1"/>
    </source>
</evidence>
<dbReference type="Pfam" id="PF02250">
    <property type="entry name" value="Orthopox_35kD"/>
    <property type="match status" value="1"/>
</dbReference>
<reference evidence="1 2" key="1">
    <citation type="journal article" date="2016" name="Virus Genes">
        <title>The genomes of three North American orthopoxviruses.</title>
        <authorList>
            <person name="Smithson C."/>
            <person name="Tang N."/>
            <person name="Sammons S."/>
            <person name="Frace M."/>
            <person name="Batra D."/>
            <person name="Li Y."/>
            <person name="Emerson G.L."/>
            <person name="Carroll D.S."/>
            <person name="Upton C."/>
        </authorList>
    </citation>
    <scope>NUCLEOTIDE SEQUENCE [LARGE SCALE GENOMIC DNA]</scope>
    <source>
        <strain evidence="1 2">WA</strain>
    </source>
</reference>
<dbReference type="RefSeq" id="YP_009282855.1">
    <property type="nucleotide sequence ID" value="NC_031038.1"/>
</dbReference>
<dbReference type="OrthoDB" id="10246at10239"/>
<sequence length="221" mass="25300">MTPLSFIILLSALLTQSRSETIDDNLSICNSDKEYMGIEVYVEATLYEPARETICESEIHEYGASISNSGLNISVDLLNCFLNFHMVGVHTTRYTVYAKFSSLDPWTMEPINVVTRDKLVKLTEECIADIYLKCEIDRRMSLKYTGDRLTPKDFKSVPPSNVGSMIELQSDYCIEDATVYVKIYDECGKIKQRSIPTMRDYFTTKSGQPRKILKNNKFEMC</sequence>
<accession>A0A1C9KBY9</accession>